<reference evidence="1 2" key="1">
    <citation type="submission" date="2017-05" db="EMBL/GenBank/DDBJ databases">
        <title>De novo genome assembly of Deniococcus indicus strain DR1.</title>
        <authorList>
            <person name="Chauhan D."/>
            <person name="Yennamalli R.M."/>
            <person name="Priyadarshini R."/>
        </authorList>
    </citation>
    <scope>NUCLEOTIDE SEQUENCE [LARGE SCALE GENOMIC DNA]</scope>
    <source>
        <strain evidence="1 2">DR1</strain>
    </source>
</reference>
<accession>A0A246BIM4</accession>
<evidence type="ECO:0000313" key="1">
    <source>
        <dbReference type="EMBL" id="OWL95119.1"/>
    </source>
</evidence>
<dbReference type="AlphaFoldDB" id="A0A246BIM4"/>
<comment type="caution">
    <text evidence="1">The sequence shown here is derived from an EMBL/GenBank/DDBJ whole genome shotgun (WGS) entry which is preliminary data.</text>
</comment>
<sequence length="90" mass="9459">MLPMILTAALFIAACLLIAAFLYRAAPILPDCQICGEPSCTDTCGPCQGAQGTHDRRGHGTHVHAGRLVRALDARAAVRGDDGYVKGRPS</sequence>
<dbReference type="EMBL" id="NHMK01000020">
    <property type="protein sequence ID" value="OWL95119.1"/>
    <property type="molecule type" value="Genomic_DNA"/>
</dbReference>
<dbReference type="Proteomes" id="UP000197208">
    <property type="component" value="Unassembled WGS sequence"/>
</dbReference>
<evidence type="ECO:0000313" key="2">
    <source>
        <dbReference type="Proteomes" id="UP000197208"/>
    </source>
</evidence>
<protein>
    <submittedName>
        <fullName evidence="1">Uncharacterized protein</fullName>
    </submittedName>
</protein>
<gene>
    <name evidence="1" type="ORF">CBQ26_13795</name>
</gene>
<keyword evidence="2" id="KW-1185">Reference proteome</keyword>
<organism evidence="1 2">
    <name type="scientific">Deinococcus indicus</name>
    <dbReference type="NCBI Taxonomy" id="223556"/>
    <lineage>
        <taxon>Bacteria</taxon>
        <taxon>Thermotogati</taxon>
        <taxon>Deinococcota</taxon>
        <taxon>Deinococci</taxon>
        <taxon>Deinococcales</taxon>
        <taxon>Deinococcaceae</taxon>
        <taxon>Deinococcus</taxon>
    </lineage>
</organism>
<name>A0A246BIM4_9DEIO</name>
<proteinExistence type="predicted"/>